<comment type="subcellular location">
    <subcellularLocation>
        <location evidence="1">Nucleus</location>
    </subcellularLocation>
</comment>
<feature type="compositionally biased region" description="Polar residues" evidence="6">
    <location>
        <begin position="84"/>
        <end position="94"/>
    </location>
</feature>
<proteinExistence type="predicted"/>
<name>A0AAW2Z6S8_9EUKA</name>
<evidence type="ECO:0000256" key="6">
    <source>
        <dbReference type="SAM" id="MobiDB-lite"/>
    </source>
</evidence>
<feature type="compositionally biased region" description="Polar residues" evidence="6">
    <location>
        <begin position="116"/>
        <end position="147"/>
    </location>
</feature>
<dbReference type="SUPFAM" id="SSF48452">
    <property type="entry name" value="TPR-like"/>
    <property type="match status" value="3"/>
</dbReference>
<keyword evidence="3" id="KW-0677">Repeat</keyword>
<evidence type="ECO:0000313" key="8">
    <source>
        <dbReference type="Proteomes" id="UP001431209"/>
    </source>
</evidence>
<keyword evidence="2" id="KW-0507">mRNA processing</keyword>
<keyword evidence="4" id="KW-0508">mRNA splicing</keyword>
<evidence type="ECO:0000313" key="7">
    <source>
        <dbReference type="EMBL" id="KAL0484846.1"/>
    </source>
</evidence>
<evidence type="ECO:0000256" key="4">
    <source>
        <dbReference type="ARBA" id="ARBA00023187"/>
    </source>
</evidence>
<feature type="compositionally biased region" description="Low complexity" evidence="6">
    <location>
        <begin position="148"/>
        <end position="183"/>
    </location>
</feature>
<dbReference type="PANTHER" id="PTHR11246:SF20">
    <property type="entry name" value="TPR-CONTAINING PROTEIN DDB_G0280363"/>
    <property type="match status" value="1"/>
</dbReference>
<organism evidence="7 8">
    <name type="scientific">Acrasis kona</name>
    <dbReference type="NCBI Taxonomy" id="1008807"/>
    <lineage>
        <taxon>Eukaryota</taxon>
        <taxon>Discoba</taxon>
        <taxon>Heterolobosea</taxon>
        <taxon>Tetramitia</taxon>
        <taxon>Eutetramitia</taxon>
        <taxon>Acrasidae</taxon>
        <taxon>Acrasis</taxon>
    </lineage>
</organism>
<keyword evidence="5" id="KW-0539">Nucleus</keyword>
<evidence type="ECO:0000256" key="5">
    <source>
        <dbReference type="ARBA" id="ARBA00023242"/>
    </source>
</evidence>
<feature type="compositionally biased region" description="Low complexity" evidence="6">
    <location>
        <begin position="67"/>
        <end position="83"/>
    </location>
</feature>
<comment type="caution">
    <text evidence="7">The sequence shown here is derived from an EMBL/GenBank/DDBJ whole genome shotgun (WGS) entry which is preliminary data.</text>
</comment>
<sequence>MLSGSSGSANNHNAGTSLFSSSSPFQVKRTNSQPSVSFAPDPNHGMYDPTYHQYNASHSYPLPQYIHHSNGNNHHQHHNGTNGSFPQNTFNFSMPHNHHHHSHHMGPPTHQPHSYDPSQNWFDLNNYQSQPIHSYSSSPHQNQQPVFSSPTRPVSVKSPKSKSYPSSPIKTTTTSIQQQQQPTHAITSTKPIISNQHSQSSSRQQIQPMSTSRQQIHANGSSTSSLLSQSSTFHLDQQSTTSQPTIEGSRCRGLYKEFAKEVKDFEKQGYKSTKDFVLKNMSNTPSSVHWRVYMDLADFAKRENMISEARKWFKKVNELQPSASQGWLEHAKLEEECGRLEHCEFLLIQGLDHCPQNESLLVKAIKHFEQVQQVDQARALLSRLRNMSLEKSWKIMLEGALFESRLGNVQVARKVFQYLMQHVSRHGPIYYEAYRLEEKCEEWEFALQIVERGLEANPRYGPLWFAAFHLYEKKAHLSASKSLESVRSCLERAIQNISKELIWKVHFEQAQIEERSNHVQESRKAYCKSVVASMPNLRWKVWLAGSRTELNQNNIAIARSLLNRALEEVPVKTRAVVLIECARLEEYTGDLKKARSFLKRAQHEAKHEWKVFLESILLEMRAGEHQRAIQEAQRALKIHRGTGRLWAVLIQLKGYLEGPDAQLKVFREALDEVPKSGEVWCEGARIRLNPLTNKFNLDKARKYLDFAIKFTPQYGDSFIEYLRLELLTRGPCVFHSCVNEGGSSSISYDIEQLCVNADPNYGPLWFHCKENVLDSTRQVLRRAKKLLMAELLEYRDLYQRAIMCNDSHVNNTNQEGCKDFITGLHELNMTHKSESFDMSTRKKYIYGFEICV</sequence>
<evidence type="ECO:0000256" key="2">
    <source>
        <dbReference type="ARBA" id="ARBA00022664"/>
    </source>
</evidence>
<feature type="region of interest" description="Disordered" evidence="6">
    <location>
        <begin position="1"/>
        <end position="247"/>
    </location>
</feature>
<dbReference type="InterPro" id="IPR003107">
    <property type="entry name" value="HAT"/>
</dbReference>
<dbReference type="InterPro" id="IPR045075">
    <property type="entry name" value="Syf1-like"/>
</dbReference>
<feature type="compositionally biased region" description="Low complexity" evidence="6">
    <location>
        <begin position="192"/>
        <end position="207"/>
    </location>
</feature>
<keyword evidence="8" id="KW-1185">Reference proteome</keyword>
<dbReference type="PANTHER" id="PTHR11246">
    <property type="entry name" value="PRE-MRNA SPLICING FACTOR"/>
    <property type="match status" value="1"/>
</dbReference>
<dbReference type="InterPro" id="IPR011990">
    <property type="entry name" value="TPR-like_helical_dom_sf"/>
</dbReference>
<evidence type="ECO:0000256" key="3">
    <source>
        <dbReference type="ARBA" id="ARBA00022737"/>
    </source>
</evidence>
<dbReference type="GO" id="GO:0000398">
    <property type="term" value="P:mRNA splicing, via spliceosome"/>
    <property type="evidence" value="ECO:0007669"/>
    <property type="project" value="InterPro"/>
</dbReference>
<dbReference type="InterPro" id="IPR059164">
    <property type="entry name" value="HAT_PRP39_C"/>
</dbReference>
<accession>A0AAW2Z6S8</accession>
<feature type="compositionally biased region" description="Polar residues" evidence="6">
    <location>
        <begin position="233"/>
        <end position="246"/>
    </location>
</feature>
<protein>
    <submittedName>
        <fullName evidence="7">FPGS1</fullName>
    </submittedName>
</protein>
<feature type="compositionally biased region" description="Polar residues" evidence="6">
    <location>
        <begin position="18"/>
        <end position="36"/>
    </location>
</feature>
<dbReference type="AlphaFoldDB" id="A0AAW2Z6S8"/>
<evidence type="ECO:0000256" key="1">
    <source>
        <dbReference type="ARBA" id="ARBA00004123"/>
    </source>
</evidence>
<dbReference type="EMBL" id="JAOPGA020001077">
    <property type="protein sequence ID" value="KAL0484846.1"/>
    <property type="molecule type" value="Genomic_DNA"/>
</dbReference>
<feature type="compositionally biased region" description="Polar residues" evidence="6">
    <location>
        <begin position="208"/>
        <end position="220"/>
    </location>
</feature>
<feature type="compositionally biased region" description="Low complexity" evidence="6">
    <location>
        <begin position="1"/>
        <end position="17"/>
    </location>
</feature>
<dbReference type="SMART" id="SM00386">
    <property type="entry name" value="HAT"/>
    <property type="match status" value="7"/>
</dbReference>
<reference evidence="7 8" key="1">
    <citation type="submission" date="2024-03" db="EMBL/GenBank/DDBJ databases">
        <title>The Acrasis kona genome and developmental transcriptomes reveal deep origins of eukaryotic multicellular pathways.</title>
        <authorList>
            <person name="Sheikh S."/>
            <person name="Fu C.-J."/>
            <person name="Brown M.W."/>
            <person name="Baldauf S.L."/>
        </authorList>
    </citation>
    <scope>NUCLEOTIDE SEQUENCE [LARGE SCALE GENOMIC DNA]</scope>
    <source>
        <strain evidence="7 8">ATCC MYA-3509</strain>
    </source>
</reference>
<dbReference type="Proteomes" id="UP001431209">
    <property type="component" value="Unassembled WGS sequence"/>
</dbReference>
<dbReference type="Gene3D" id="1.25.40.10">
    <property type="entry name" value="Tetratricopeptide repeat domain"/>
    <property type="match status" value="3"/>
</dbReference>
<gene>
    <name evidence="7" type="ORF">AKO1_003568</name>
</gene>
<feature type="compositionally biased region" description="Low complexity" evidence="6">
    <location>
        <begin position="221"/>
        <end position="232"/>
    </location>
</feature>
<dbReference type="Pfam" id="PF23241">
    <property type="entry name" value="HAT_PRP39_C"/>
    <property type="match status" value="1"/>
</dbReference>